<dbReference type="AlphaFoldDB" id="A0A323TGN9"/>
<evidence type="ECO:0000313" key="10">
    <source>
        <dbReference type="Proteomes" id="UP000248214"/>
    </source>
</evidence>
<keyword evidence="3" id="KW-1003">Cell membrane</keyword>
<evidence type="ECO:0000256" key="1">
    <source>
        <dbReference type="ARBA" id="ARBA00004651"/>
    </source>
</evidence>
<evidence type="ECO:0000256" key="7">
    <source>
        <dbReference type="SAM" id="Phobius"/>
    </source>
</evidence>
<feature type="transmembrane region" description="Helical" evidence="7">
    <location>
        <begin position="59"/>
        <end position="81"/>
    </location>
</feature>
<evidence type="ECO:0000313" key="9">
    <source>
        <dbReference type="EMBL" id="PYZ93054.1"/>
    </source>
</evidence>
<dbReference type="InterPro" id="IPR023090">
    <property type="entry name" value="UPF0702_alpha/beta_dom_sf"/>
</dbReference>
<dbReference type="PANTHER" id="PTHR34582:SF7">
    <property type="entry name" value="UPF0702 TRANSMEMBRANE PROTEIN YDFS"/>
    <property type="match status" value="1"/>
</dbReference>
<keyword evidence="6 7" id="KW-0472">Membrane</keyword>
<dbReference type="Gene3D" id="3.30.240.20">
    <property type="entry name" value="bsu07140 like domains"/>
    <property type="match status" value="2"/>
</dbReference>
<keyword evidence="4 7" id="KW-0812">Transmembrane</keyword>
<organism evidence="9 10">
    <name type="scientific">Salipaludibacillus keqinensis</name>
    <dbReference type="NCBI Taxonomy" id="2045207"/>
    <lineage>
        <taxon>Bacteria</taxon>
        <taxon>Bacillati</taxon>
        <taxon>Bacillota</taxon>
        <taxon>Bacilli</taxon>
        <taxon>Bacillales</taxon>
        <taxon>Bacillaceae</taxon>
    </lineage>
</organism>
<evidence type="ECO:0000256" key="6">
    <source>
        <dbReference type="ARBA" id="ARBA00023136"/>
    </source>
</evidence>
<sequence length="242" mass="27400">MQESLVVIVRASITFFTILLYARLIGKQLIGNFTMFDYINGITIGSIAATLATDLSSKALVHWIALTVFIVLTILLQFIGLKSRYLSKIQDSEPVILMQKGNILEKNLLKVRITKDELMQQLRSKDVFSPVEVEIAILEPDGTLSVLPKSDYQTVQKKDLHVPAEPVKLTTELIIDGKVIPQNLEQRQKNEDWLMDQLKIRGVKSLKEVSYAALLPNEMFYLDKVDDNISDDLNISDYDGPY</sequence>
<evidence type="ECO:0000259" key="8">
    <source>
        <dbReference type="Pfam" id="PF04239"/>
    </source>
</evidence>
<evidence type="ECO:0000256" key="3">
    <source>
        <dbReference type="ARBA" id="ARBA00022475"/>
    </source>
</evidence>
<feature type="transmembrane region" description="Helical" evidence="7">
    <location>
        <begin position="6"/>
        <end position="24"/>
    </location>
</feature>
<dbReference type="RefSeq" id="WP_110609084.1">
    <property type="nucleotide sequence ID" value="NZ_PDOD01000002.1"/>
</dbReference>
<dbReference type="Proteomes" id="UP000248214">
    <property type="component" value="Unassembled WGS sequence"/>
</dbReference>
<dbReference type="GO" id="GO:0005886">
    <property type="term" value="C:plasma membrane"/>
    <property type="evidence" value="ECO:0007669"/>
    <property type="project" value="UniProtKB-SubCell"/>
</dbReference>
<dbReference type="PANTHER" id="PTHR34582">
    <property type="entry name" value="UPF0702 TRANSMEMBRANE PROTEIN YCAP"/>
    <property type="match status" value="1"/>
</dbReference>
<accession>A0A323TGN9</accession>
<protein>
    <recommendedName>
        <fullName evidence="8">YetF C-terminal domain-containing protein</fullName>
    </recommendedName>
</protein>
<keyword evidence="10" id="KW-1185">Reference proteome</keyword>
<reference evidence="9 10" key="1">
    <citation type="submission" date="2017-10" db="EMBL/GenBank/DDBJ databases">
        <title>Bacillus sp. nov., a halophilic bacterium isolated from a Keqin Lake.</title>
        <authorList>
            <person name="Wang H."/>
        </authorList>
    </citation>
    <scope>NUCLEOTIDE SEQUENCE [LARGE SCALE GENOMIC DNA]</scope>
    <source>
        <strain evidence="9 10">KQ-12</strain>
    </source>
</reference>
<dbReference type="InterPro" id="IPR007353">
    <property type="entry name" value="DUF421"/>
</dbReference>
<name>A0A323TGN9_9BACI</name>
<keyword evidence="5 7" id="KW-1133">Transmembrane helix</keyword>
<gene>
    <name evidence="9" type="ORF">CR194_07600</name>
</gene>
<comment type="caution">
    <text evidence="9">The sequence shown here is derived from an EMBL/GenBank/DDBJ whole genome shotgun (WGS) entry which is preliminary data.</text>
</comment>
<comment type="subcellular location">
    <subcellularLocation>
        <location evidence="1">Cell membrane</location>
        <topology evidence="1">Multi-pass membrane protein</topology>
    </subcellularLocation>
</comment>
<feature type="domain" description="YetF C-terminal" evidence="8">
    <location>
        <begin position="82"/>
        <end position="213"/>
    </location>
</feature>
<evidence type="ECO:0000256" key="4">
    <source>
        <dbReference type="ARBA" id="ARBA00022692"/>
    </source>
</evidence>
<evidence type="ECO:0000256" key="2">
    <source>
        <dbReference type="ARBA" id="ARBA00006448"/>
    </source>
</evidence>
<dbReference type="EMBL" id="PDOD01000002">
    <property type="protein sequence ID" value="PYZ93054.1"/>
    <property type="molecule type" value="Genomic_DNA"/>
</dbReference>
<comment type="similarity">
    <text evidence="2">Belongs to the UPF0702 family.</text>
</comment>
<dbReference type="OrthoDB" id="9778331at2"/>
<dbReference type="Pfam" id="PF04239">
    <property type="entry name" value="DUF421"/>
    <property type="match status" value="1"/>
</dbReference>
<proteinExistence type="inferred from homology"/>
<evidence type="ECO:0000256" key="5">
    <source>
        <dbReference type="ARBA" id="ARBA00022989"/>
    </source>
</evidence>